<feature type="compositionally biased region" description="Polar residues" evidence="8">
    <location>
        <begin position="644"/>
        <end position="662"/>
    </location>
</feature>
<feature type="transmembrane region" description="Helical" evidence="9">
    <location>
        <begin position="211"/>
        <end position="234"/>
    </location>
</feature>
<organism evidence="11 12">
    <name type="scientific">Thelonectria olida</name>
    <dbReference type="NCBI Taxonomy" id="1576542"/>
    <lineage>
        <taxon>Eukaryota</taxon>
        <taxon>Fungi</taxon>
        <taxon>Dikarya</taxon>
        <taxon>Ascomycota</taxon>
        <taxon>Pezizomycotina</taxon>
        <taxon>Sordariomycetes</taxon>
        <taxon>Hypocreomycetidae</taxon>
        <taxon>Hypocreales</taxon>
        <taxon>Nectriaceae</taxon>
        <taxon>Thelonectria</taxon>
    </lineage>
</organism>
<evidence type="ECO:0000259" key="10">
    <source>
        <dbReference type="PROSITE" id="PS50850"/>
    </source>
</evidence>
<comment type="similarity">
    <text evidence="2">Belongs to the major facilitator superfamily. Sugar transporter (TC 2.A.1.1) family.</text>
</comment>
<feature type="transmembrane region" description="Helical" evidence="9">
    <location>
        <begin position="45"/>
        <end position="72"/>
    </location>
</feature>
<dbReference type="Gene3D" id="1.20.1250.20">
    <property type="entry name" value="MFS general substrate transporter like domains"/>
    <property type="match status" value="1"/>
</dbReference>
<accession>A0A9P9AM15</accession>
<evidence type="ECO:0000256" key="9">
    <source>
        <dbReference type="SAM" id="Phobius"/>
    </source>
</evidence>
<dbReference type="PANTHER" id="PTHR48022:SF14">
    <property type="entry name" value="MAJOR FACILITATOR SUPERFAMILY (MFS) PROFILE DOMAIN-CONTAINING PROTEIN-RELATED"/>
    <property type="match status" value="1"/>
</dbReference>
<dbReference type="InterPro" id="IPR020846">
    <property type="entry name" value="MFS_dom"/>
</dbReference>
<feature type="transmembrane region" description="Helical" evidence="9">
    <location>
        <begin position="123"/>
        <end position="142"/>
    </location>
</feature>
<dbReference type="AlphaFoldDB" id="A0A9P9AM15"/>
<dbReference type="PROSITE" id="PS50850">
    <property type="entry name" value="MFS"/>
    <property type="match status" value="1"/>
</dbReference>
<dbReference type="OrthoDB" id="8120565at2759"/>
<dbReference type="CDD" id="cd12148">
    <property type="entry name" value="fungal_TF_MHR"/>
    <property type="match status" value="1"/>
</dbReference>
<dbReference type="NCBIfam" id="TIGR00879">
    <property type="entry name" value="SP"/>
    <property type="match status" value="1"/>
</dbReference>
<evidence type="ECO:0000256" key="4">
    <source>
        <dbReference type="ARBA" id="ARBA00022692"/>
    </source>
</evidence>
<dbReference type="GO" id="GO:0005351">
    <property type="term" value="F:carbohydrate:proton symporter activity"/>
    <property type="evidence" value="ECO:0007669"/>
    <property type="project" value="TreeGrafter"/>
</dbReference>
<evidence type="ECO:0000256" key="8">
    <source>
        <dbReference type="SAM" id="MobiDB-lite"/>
    </source>
</evidence>
<feature type="transmembrane region" description="Helical" evidence="9">
    <location>
        <begin position="349"/>
        <end position="372"/>
    </location>
</feature>
<feature type="transmembrane region" description="Helical" evidence="9">
    <location>
        <begin position="451"/>
        <end position="470"/>
    </location>
</feature>
<feature type="region of interest" description="Disordered" evidence="8">
    <location>
        <begin position="586"/>
        <end position="627"/>
    </location>
</feature>
<dbReference type="PROSITE" id="PS00217">
    <property type="entry name" value="SUGAR_TRANSPORT_2"/>
    <property type="match status" value="1"/>
</dbReference>
<dbReference type="InterPro" id="IPR005828">
    <property type="entry name" value="MFS_sugar_transport-like"/>
</dbReference>
<proteinExistence type="inferred from homology"/>
<evidence type="ECO:0000256" key="7">
    <source>
        <dbReference type="ARBA" id="ARBA00023180"/>
    </source>
</evidence>
<dbReference type="PANTHER" id="PTHR48022">
    <property type="entry name" value="PLASTIDIC GLUCOSE TRANSPORTER 4"/>
    <property type="match status" value="1"/>
</dbReference>
<feature type="domain" description="Major facilitator superfamily (MFS) profile" evidence="10">
    <location>
        <begin position="49"/>
        <end position="504"/>
    </location>
</feature>
<comment type="caution">
    <text evidence="11">The sequence shown here is derived from an EMBL/GenBank/DDBJ whole genome shotgun (WGS) entry which is preliminary data.</text>
</comment>
<evidence type="ECO:0000256" key="2">
    <source>
        <dbReference type="ARBA" id="ARBA00010992"/>
    </source>
</evidence>
<dbReference type="Proteomes" id="UP000777438">
    <property type="component" value="Unassembled WGS sequence"/>
</dbReference>
<keyword evidence="12" id="KW-1185">Reference proteome</keyword>
<feature type="compositionally biased region" description="Polar residues" evidence="8">
    <location>
        <begin position="722"/>
        <end position="735"/>
    </location>
</feature>
<dbReference type="InterPro" id="IPR005829">
    <property type="entry name" value="Sugar_transporter_CS"/>
</dbReference>
<evidence type="ECO:0000256" key="6">
    <source>
        <dbReference type="ARBA" id="ARBA00023136"/>
    </source>
</evidence>
<dbReference type="InterPro" id="IPR036259">
    <property type="entry name" value="MFS_trans_sf"/>
</dbReference>
<keyword evidence="3" id="KW-0813">Transport</keyword>
<dbReference type="FunFam" id="1.20.1250.20:FF:000026">
    <property type="entry name" value="MFS quinate transporter QutD"/>
    <property type="match status" value="1"/>
</dbReference>
<keyword evidence="7" id="KW-0325">Glycoprotein</keyword>
<dbReference type="Pfam" id="PF00083">
    <property type="entry name" value="Sugar_tr"/>
    <property type="match status" value="1"/>
</dbReference>
<dbReference type="GO" id="GO:0016020">
    <property type="term" value="C:membrane"/>
    <property type="evidence" value="ECO:0007669"/>
    <property type="project" value="UniProtKB-SubCell"/>
</dbReference>
<evidence type="ECO:0000256" key="1">
    <source>
        <dbReference type="ARBA" id="ARBA00004141"/>
    </source>
</evidence>
<feature type="transmembrane region" description="Helical" evidence="9">
    <location>
        <begin position="148"/>
        <end position="170"/>
    </location>
</feature>
<protein>
    <recommendedName>
        <fullName evidence="10">Major facilitator superfamily (MFS) profile domain-containing protein</fullName>
    </recommendedName>
</protein>
<evidence type="ECO:0000256" key="5">
    <source>
        <dbReference type="ARBA" id="ARBA00022989"/>
    </source>
</evidence>
<dbReference type="SUPFAM" id="SSF103473">
    <property type="entry name" value="MFS general substrate transporter"/>
    <property type="match status" value="1"/>
</dbReference>
<dbReference type="PRINTS" id="PR00171">
    <property type="entry name" value="SUGRTRNSPORT"/>
</dbReference>
<dbReference type="PROSITE" id="PS00216">
    <property type="entry name" value="SUGAR_TRANSPORT_1"/>
    <property type="match status" value="1"/>
</dbReference>
<feature type="transmembrane region" description="Helical" evidence="9">
    <location>
        <begin position="92"/>
        <end position="116"/>
    </location>
</feature>
<feature type="region of interest" description="Disordered" evidence="8">
    <location>
        <begin position="722"/>
        <end position="747"/>
    </location>
</feature>
<evidence type="ECO:0000313" key="12">
    <source>
        <dbReference type="Proteomes" id="UP000777438"/>
    </source>
</evidence>
<gene>
    <name evidence="11" type="ORF">B0T10DRAFT_518213</name>
</gene>
<feature type="transmembrane region" description="Helical" evidence="9">
    <location>
        <begin position="411"/>
        <end position="430"/>
    </location>
</feature>
<feature type="region of interest" description="Disordered" evidence="8">
    <location>
        <begin position="644"/>
        <end position="708"/>
    </location>
</feature>
<comment type="subcellular location">
    <subcellularLocation>
        <location evidence="1">Membrane</location>
        <topology evidence="1">Multi-pass membrane protein</topology>
    </subcellularLocation>
</comment>
<feature type="compositionally biased region" description="Polar residues" evidence="8">
    <location>
        <begin position="586"/>
        <end position="599"/>
    </location>
</feature>
<dbReference type="EMBL" id="JAGPYM010000021">
    <property type="protein sequence ID" value="KAH6884158.1"/>
    <property type="molecule type" value="Genomic_DNA"/>
</dbReference>
<feature type="transmembrane region" description="Helical" evidence="9">
    <location>
        <begin position="482"/>
        <end position="500"/>
    </location>
</feature>
<keyword evidence="6 9" id="KW-0472">Membrane</keyword>
<keyword evidence="4 9" id="KW-0812">Transmembrane</keyword>
<sequence>METKESVSHAKASDSQIEDSDVQVQVGAIISYDSNGLAGIVRSPYVLGAAALASFGGFSFGYDQGVISIILVMDQFHKKFPETAPGHSGYGFNVGFMTGMLELGAFVGCLFLPYLADRISRKWSLTVATFFFCVGAIIQTAAPDYGTLVAGRTIGGVGVGTLAMGAPLYISEIAPPNLRGSLLVLEAISIVIGAIIAYWCTYGTKEIEGEWSFRLPFLLQMVPALMVGLGIHFFPYSPRWLAMRGRDDDSLQSLSKLRRVPVTDDRVQAEWKGILSEVRFQQAILERDHQTTNPIKLELAQWADLFRPKYLKRTLIALGIPFFQQFSGINAFVYYAPTFFAALGQSADMALILSGMVNICQLAAGIPTFLYLDKFGRRKLAIGGGIAMAIPHLIMAGVVNKFNDKWETHKAMGWFGVALIYIYVLCYAVSYGPLAWTLPAEVFPSSKRAKGVGAATAMIWLANFIIGVVVPEMMIKLGWGTYLFFGCFCAAAAVFSFFLVPETSGKSLEQISELFGDHNIIEEEEIRRRIDREVWTDARYQVTSDGETPCANCKKSSSNCQKPTKRFRVKRLITTQNTFAFDPDQTWIQTGTQKQQQSPLAIIDESDNAPTRSIRKPQPERDGQPDSSLNAAAQVLQSFSRSGQLENGGQLCVPSSLNQEASPSEGDIDVDDQNPIVNDETTTDNLLTPSSSIYDKPSNTSYSEPEGFHSRWQHNHLETASAMGNDSAGSQTESPYHQHHRPNSVPSISGSAINVPKLYAGSSLSMQEGCLVRCFIERLSNSFDTNDRDHHYCNVVPVRAMYSPLLLNAICTAAARFLTQLWALRDPNSIVEYNGILLPDLNEASAICYHNKCISYLMDVSRDPTEACSDDALTAITILRYHEQVDTHFTGMDNETFSIAIQAVFQAQQDKSFGLFQPPRDPGIFAPSMPSLRHSACWIALRQEIWSVLIHRRPFRLPILAVKDYANFSSMEAADDHDWTNCVISWCAHILKFCFSEDADALSVEGRRSRSEEWNALKDFERFLDETPPPHFKPLYYKDRDPSEGRYFPTIWMANQCQVMALQHIEIARVVLAVHDSKLQRIGIGASAAHQALGELLRQSTRRICGLALCDQKFQATMVTAGVGISMCGEYFHEPGEQAAIIELMSTLEREHAWPTRTVLDGLRASWSEHRTLHS</sequence>
<dbReference type="InterPro" id="IPR003663">
    <property type="entry name" value="Sugar/inositol_transpt"/>
</dbReference>
<feature type="transmembrane region" description="Helical" evidence="9">
    <location>
        <begin position="182"/>
        <end position="199"/>
    </location>
</feature>
<feature type="compositionally biased region" description="Polar residues" evidence="8">
    <location>
        <begin position="675"/>
        <end position="703"/>
    </location>
</feature>
<reference evidence="11 12" key="1">
    <citation type="journal article" date="2021" name="Nat. Commun.">
        <title>Genetic determinants of endophytism in the Arabidopsis root mycobiome.</title>
        <authorList>
            <person name="Mesny F."/>
            <person name="Miyauchi S."/>
            <person name="Thiergart T."/>
            <person name="Pickel B."/>
            <person name="Atanasova L."/>
            <person name="Karlsson M."/>
            <person name="Huettel B."/>
            <person name="Barry K.W."/>
            <person name="Haridas S."/>
            <person name="Chen C."/>
            <person name="Bauer D."/>
            <person name="Andreopoulos W."/>
            <person name="Pangilinan J."/>
            <person name="LaButti K."/>
            <person name="Riley R."/>
            <person name="Lipzen A."/>
            <person name="Clum A."/>
            <person name="Drula E."/>
            <person name="Henrissat B."/>
            <person name="Kohler A."/>
            <person name="Grigoriev I.V."/>
            <person name="Martin F.M."/>
            <person name="Hacquard S."/>
        </authorList>
    </citation>
    <scope>NUCLEOTIDE SEQUENCE [LARGE SCALE GENOMIC DNA]</scope>
    <source>
        <strain evidence="11 12">MPI-CAGE-CH-0241</strain>
    </source>
</reference>
<evidence type="ECO:0000256" key="3">
    <source>
        <dbReference type="ARBA" id="ARBA00022448"/>
    </source>
</evidence>
<keyword evidence="5 9" id="KW-1133">Transmembrane helix</keyword>
<feature type="transmembrane region" description="Helical" evidence="9">
    <location>
        <begin position="315"/>
        <end position="337"/>
    </location>
</feature>
<dbReference type="InterPro" id="IPR050360">
    <property type="entry name" value="MFS_Sugar_Transporters"/>
</dbReference>
<evidence type="ECO:0000313" key="11">
    <source>
        <dbReference type="EMBL" id="KAH6884158.1"/>
    </source>
</evidence>
<name>A0A9P9AM15_9HYPO</name>